<dbReference type="InterPro" id="IPR050469">
    <property type="entry name" value="Diguanylate_Cyclase"/>
</dbReference>
<accession>A0ABR9ZPX5</accession>
<dbReference type="CDD" id="cd01949">
    <property type="entry name" value="GGDEF"/>
    <property type="match status" value="1"/>
</dbReference>
<comment type="caution">
    <text evidence="2">The sequence shown here is derived from an EMBL/GenBank/DDBJ whole genome shotgun (WGS) entry which is preliminary data.</text>
</comment>
<dbReference type="SUPFAM" id="SSF55073">
    <property type="entry name" value="Nucleotide cyclase"/>
    <property type="match status" value="1"/>
</dbReference>
<dbReference type="Pfam" id="PF00990">
    <property type="entry name" value="GGDEF"/>
    <property type="match status" value="1"/>
</dbReference>
<dbReference type="EMBL" id="JADKNH010000003">
    <property type="protein sequence ID" value="MBF4692515.1"/>
    <property type="molecule type" value="Genomic_DNA"/>
</dbReference>
<dbReference type="PANTHER" id="PTHR45138">
    <property type="entry name" value="REGULATORY COMPONENTS OF SENSORY TRANSDUCTION SYSTEM"/>
    <property type="match status" value="1"/>
</dbReference>
<feature type="domain" description="GGDEF" evidence="1">
    <location>
        <begin position="327"/>
        <end position="459"/>
    </location>
</feature>
<dbReference type="Pfam" id="PF13596">
    <property type="entry name" value="PAS_10"/>
    <property type="match status" value="1"/>
</dbReference>
<dbReference type="InterPro" id="IPR043128">
    <property type="entry name" value="Rev_trsase/Diguanyl_cyclase"/>
</dbReference>
<protein>
    <submittedName>
        <fullName evidence="2">Diguanylate cyclase</fullName>
    </submittedName>
</protein>
<dbReference type="Proteomes" id="UP000614200">
    <property type="component" value="Unassembled WGS sequence"/>
</dbReference>
<dbReference type="SMART" id="SM00267">
    <property type="entry name" value="GGDEF"/>
    <property type="match status" value="1"/>
</dbReference>
<dbReference type="NCBIfam" id="TIGR00254">
    <property type="entry name" value="GGDEF"/>
    <property type="match status" value="1"/>
</dbReference>
<dbReference type="PANTHER" id="PTHR45138:SF9">
    <property type="entry name" value="DIGUANYLATE CYCLASE DGCM-RELATED"/>
    <property type="match status" value="1"/>
</dbReference>
<keyword evidence="3" id="KW-1185">Reference proteome</keyword>
<organism evidence="2 3">
    <name type="scientific">Fusibacter ferrireducens</name>
    <dbReference type="NCBI Taxonomy" id="2785058"/>
    <lineage>
        <taxon>Bacteria</taxon>
        <taxon>Bacillati</taxon>
        <taxon>Bacillota</taxon>
        <taxon>Clostridia</taxon>
        <taxon>Eubacteriales</taxon>
        <taxon>Eubacteriales Family XII. Incertae Sedis</taxon>
        <taxon>Fusibacter</taxon>
    </lineage>
</organism>
<evidence type="ECO:0000313" key="3">
    <source>
        <dbReference type="Proteomes" id="UP000614200"/>
    </source>
</evidence>
<evidence type="ECO:0000259" key="1">
    <source>
        <dbReference type="PROSITE" id="PS50887"/>
    </source>
</evidence>
<name>A0ABR9ZPX5_9FIRM</name>
<dbReference type="InterPro" id="IPR000160">
    <property type="entry name" value="GGDEF_dom"/>
</dbReference>
<dbReference type="Gene3D" id="3.30.450.20">
    <property type="entry name" value="PAS domain"/>
    <property type="match status" value="1"/>
</dbReference>
<dbReference type="Gene3D" id="3.30.70.270">
    <property type="match status" value="1"/>
</dbReference>
<gene>
    <name evidence="2" type="ORF">ISU02_05270</name>
</gene>
<sequence length="459" mass="53365">MDFIKFRNLILSSEVTLMGKILVYAKERDYAKYTSTLAEAWRLSISGLSEALIQASYRSESIPEIGPDEDFSKNKIAEFGVMEAKRHRSRGITLEMFLGLMKYYHQSYIDLIAESDFSTEEKVFFSQYIKRYFDHVELGFITEWTTLSESTKVQNLQAQNRDITNEKNKYLTVFESIYDPIVLVDQDNRIENFNHQAAVAFADTNVSGKKYYSDTDMENTFTWLKNEIDQFMKLKKEEISIEQTLSTKLGQKTYVIKLKKMMDITERYAGTVVTFSDITDRLEFERQLKAQNEKLEYYAYTDHMTGVLNRRTGLFTLEKELASIKSKSLSVCFMDIDGLKYVNDKYGHTEGDNLINFIVTTIKEKISLKDSISRFGGDEFLIIFPECSYSEAEVVIRSIIEALTDHDNKGIDAYKHVFSYGIVEVLRASDYDLDDIIKLADQRMYQNKSNKKKRIDKRT</sequence>
<dbReference type="PROSITE" id="PS50887">
    <property type="entry name" value="GGDEF"/>
    <property type="match status" value="1"/>
</dbReference>
<proteinExistence type="predicted"/>
<reference evidence="2 3" key="1">
    <citation type="submission" date="2020-11" db="EMBL/GenBank/DDBJ databases">
        <title>Fusibacter basophilias sp. nov.</title>
        <authorList>
            <person name="Qiu D."/>
        </authorList>
    </citation>
    <scope>NUCLEOTIDE SEQUENCE [LARGE SCALE GENOMIC DNA]</scope>
    <source>
        <strain evidence="2 3">Q10-2</strain>
    </source>
</reference>
<dbReference type="InterPro" id="IPR029787">
    <property type="entry name" value="Nucleotide_cyclase"/>
</dbReference>
<evidence type="ECO:0000313" key="2">
    <source>
        <dbReference type="EMBL" id="MBF4692515.1"/>
    </source>
</evidence>